<dbReference type="InterPro" id="IPR000531">
    <property type="entry name" value="Beta-barrel_TonB"/>
</dbReference>
<keyword evidence="14" id="KW-1185">Reference proteome</keyword>
<comment type="caution">
    <text evidence="13">The sequence shown here is derived from an EMBL/GenBank/DDBJ whole genome shotgun (WGS) entry which is preliminary data.</text>
</comment>
<dbReference type="SUPFAM" id="SSF56935">
    <property type="entry name" value="Porins"/>
    <property type="match status" value="1"/>
</dbReference>
<accession>A0A2P7R008</accession>
<evidence type="ECO:0000256" key="3">
    <source>
        <dbReference type="ARBA" id="ARBA00022452"/>
    </source>
</evidence>
<evidence type="ECO:0000256" key="8">
    <source>
        <dbReference type="PROSITE-ProRule" id="PRU01360"/>
    </source>
</evidence>
<dbReference type="Gene3D" id="2.40.170.20">
    <property type="entry name" value="TonB-dependent receptor, beta-barrel domain"/>
    <property type="match status" value="1"/>
</dbReference>
<keyword evidence="2 8" id="KW-0813">Transport</keyword>
<dbReference type="PROSITE" id="PS52016">
    <property type="entry name" value="TONB_DEPENDENT_REC_3"/>
    <property type="match status" value="1"/>
</dbReference>
<keyword evidence="4 8" id="KW-0812">Transmembrane</keyword>
<dbReference type="OrthoDB" id="7051241at2"/>
<dbReference type="InterPro" id="IPR012910">
    <property type="entry name" value="Plug_dom"/>
</dbReference>
<evidence type="ECO:0000256" key="4">
    <source>
        <dbReference type="ARBA" id="ARBA00022692"/>
    </source>
</evidence>
<evidence type="ECO:0000256" key="7">
    <source>
        <dbReference type="ARBA" id="ARBA00023237"/>
    </source>
</evidence>
<evidence type="ECO:0000313" key="14">
    <source>
        <dbReference type="Proteomes" id="UP000241167"/>
    </source>
</evidence>
<reference evidence="13 14" key="1">
    <citation type="submission" date="2018-03" db="EMBL/GenBank/DDBJ databases">
        <title>The draft genome of Sphingosinicella sp. GL-C-18.</title>
        <authorList>
            <person name="Liu L."/>
            <person name="Li L."/>
            <person name="Liang L."/>
            <person name="Zhang X."/>
            <person name="Wang T."/>
        </authorList>
    </citation>
    <scope>NUCLEOTIDE SEQUENCE [LARGE SCALE GENOMIC DNA]</scope>
    <source>
        <strain evidence="13 14">GL-C-18</strain>
    </source>
</reference>
<dbReference type="Pfam" id="PF00593">
    <property type="entry name" value="TonB_dep_Rec_b-barrel"/>
    <property type="match status" value="1"/>
</dbReference>
<evidence type="ECO:0000256" key="1">
    <source>
        <dbReference type="ARBA" id="ARBA00004571"/>
    </source>
</evidence>
<evidence type="ECO:0000256" key="2">
    <source>
        <dbReference type="ARBA" id="ARBA00022448"/>
    </source>
</evidence>
<protein>
    <submittedName>
        <fullName evidence="13">TonB-dependent receptor</fullName>
    </submittedName>
</protein>
<organism evidence="13 14">
    <name type="scientific">Allosphingosinicella deserti</name>
    <dbReference type="NCBI Taxonomy" id="2116704"/>
    <lineage>
        <taxon>Bacteria</taxon>
        <taxon>Pseudomonadati</taxon>
        <taxon>Pseudomonadota</taxon>
        <taxon>Alphaproteobacteria</taxon>
        <taxon>Sphingomonadales</taxon>
        <taxon>Sphingomonadaceae</taxon>
        <taxon>Allosphingosinicella</taxon>
    </lineage>
</organism>
<dbReference type="Pfam" id="PF07715">
    <property type="entry name" value="Plug"/>
    <property type="match status" value="1"/>
</dbReference>
<evidence type="ECO:0000259" key="12">
    <source>
        <dbReference type="Pfam" id="PF07715"/>
    </source>
</evidence>
<dbReference type="EMBL" id="PXYI01000001">
    <property type="protein sequence ID" value="PSJ43535.1"/>
    <property type="molecule type" value="Genomic_DNA"/>
</dbReference>
<dbReference type="Gene3D" id="2.170.130.10">
    <property type="entry name" value="TonB-dependent receptor, plug domain"/>
    <property type="match status" value="1"/>
</dbReference>
<keyword evidence="5 9" id="KW-0798">TonB box</keyword>
<keyword evidence="13" id="KW-0675">Receptor</keyword>
<feature type="domain" description="TonB-dependent receptor plug" evidence="12">
    <location>
        <begin position="76"/>
        <end position="192"/>
    </location>
</feature>
<keyword evidence="7 8" id="KW-0998">Cell outer membrane</keyword>
<dbReference type="InterPro" id="IPR037066">
    <property type="entry name" value="Plug_dom_sf"/>
</dbReference>
<dbReference type="InterPro" id="IPR039426">
    <property type="entry name" value="TonB-dep_rcpt-like"/>
</dbReference>
<keyword evidence="3 8" id="KW-1134">Transmembrane beta strand</keyword>
<evidence type="ECO:0000256" key="6">
    <source>
        <dbReference type="ARBA" id="ARBA00023136"/>
    </source>
</evidence>
<evidence type="ECO:0000259" key="11">
    <source>
        <dbReference type="Pfam" id="PF00593"/>
    </source>
</evidence>
<feature type="chain" id="PRO_5015146712" evidence="10">
    <location>
        <begin position="31"/>
        <end position="1074"/>
    </location>
</feature>
<comment type="subcellular location">
    <subcellularLocation>
        <location evidence="1 8">Cell outer membrane</location>
        <topology evidence="1 8">Multi-pass membrane protein</topology>
    </subcellularLocation>
</comment>
<dbReference type="PANTHER" id="PTHR47234:SF2">
    <property type="entry name" value="TONB-DEPENDENT RECEPTOR"/>
    <property type="match status" value="1"/>
</dbReference>
<comment type="similarity">
    <text evidence="8 9">Belongs to the TonB-dependent receptor family.</text>
</comment>
<keyword evidence="6 8" id="KW-0472">Membrane</keyword>
<dbReference type="RefSeq" id="WP_106511557.1">
    <property type="nucleotide sequence ID" value="NZ_PXYI01000001.1"/>
</dbReference>
<gene>
    <name evidence="13" type="ORF">C7I55_04065</name>
</gene>
<feature type="signal peptide" evidence="10">
    <location>
        <begin position="1"/>
        <end position="30"/>
    </location>
</feature>
<dbReference type="Proteomes" id="UP000241167">
    <property type="component" value="Unassembled WGS sequence"/>
</dbReference>
<dbReference type="PANTHER" id="PTHR47234">
    <property type="match status" value="1"/>
</dbReference>
<evidence type="ECO:0000256" key="10">
    <source>
        <dbReference type="SAM" id="SignalP"/>
    </source>
</evidence>
<sequence>MRKTGLLGTSAIRSAVFVAASVAAFTPALAQTAPEDDETASGAQSEAEIESNTAVDDGSTDQVITITGSRIRRPNLESTVPITSIGGEEFFETGNVSVGDVLNDLPALRSTFSQSNSTRFLGTAGLNLVDLRGLGTQRSLVLVNGRRHVAGDILNNAVSTDINTIPADLIERVDVVTGGNSAVYGSDAIAGVVNFVLKRNFEGAQVRGQGGVSSYGDAGSYFGSVLLGKNFAGDRGNIAINAEYAHQNQYFGSSRPNIARQDGFIVVDTDPIGSDGNPDRVFFRDFRSATLNNTGLVQFGRDANAAFNCGRAANGSFFNCPYQFQTDGTLVPVTGTRVGIGPNGNFIGGNGENFRGGEQFQLAPKLDRYNVNLLAHFTVSDAFEPFIEAKYSRTETYGSGNSGPAFITGTTLGSSRERVRLDNPYLSAQARGVLTENFLRSAVNVNTGAAFEDIENEDGSITTAAAQLAAQRAAVTAGTFRFNLRENLLGLGVRAEEAVRETWRGVAGVRGTFNDDWQYEVSANYGEFKEKTEVQGNLNVQRFLLAADAARDPSNGQIRCRSQFDPSAAIAYVDGSPLLAGDVAACTPLNLFGGQFTQAQRDYLLQNTTSVGKITQFVGNAFVSGDLSQLFELPAGPIGFALGAEYRRETNSFRADPLVEEGYTFYNALPGFNPPAFEVKEAFAEIRIPVLKDVPFFQNLEISGAGRVADYSGATGTVFAYNAGVDWSPIRDLHLRGNYSRAVRAPNLVELYSAQGQNFAPGFVDPCSERNIGTGSATRAANCAAAGRPAGYDFVYNGSLEIVSGGNPDLREETSKSWTLGGVFTPRFIPGLSVSVDYYNITVDNVISSITAQDIADQCYDQASLENPYCDLFERAGAGGGPNGEIPFQILEASLLQSSLNFAQLKARGIDTEIAYRHTFDFGQLDTRLTYTHVLQRDDFINPVDPTFADQILYELGDPKDTFNFRADLKVGAYTFGYRLNFIGKQVLNFAEDIYSVQGRDPENADYADRDFYPKVFYHDFRVAIDASDKFNFYLGVDNAFNRKPPLGLTGIGGGSGIYDLRGRFFYGGVVAKF</sequence>
<keyword evidence="10" id="KW-0732">Signal</keyword>
<name>A0A2P7R008_9SPHN</name>
<dbReference type="GO" id="GO:0009279">
    <property type="term" value="C:cell outer membrane"/>
    <property type="evidence" value="ECO:0007669"/>
    <property type="project" value="UniProtKB-SubCell"/>
</dbReference>
<evidence type="ECO:0000313" key="13">
    <source>
        <dbReference type="EMBL" id="PSJ43535.1"/>
    </source>
</evidence>
<evidence type="ECO:0000256" key="5">
    <source>
        <dbReference type="ARBA" id="ARBA00023077"/>
    </source>
</evidence>
<feature type="domain" description="TonB-dependent receptor-like beta-barrel" evidence="11">
    <location>
        <begin position="505"/>
        <end position="1039"/>
    </location>
</feature>
<dbReference type="AlphaFoldDB" id="A0A2P7R008"/>
<dbReference type="InterPro" id="IPR036942">
    <property type="entry name" value="Beta-barrel_TonB_sf"/>
</dbReference>
<evidence type="ECO:0000256" key="9">
    <source>
        <dbReference type="RuleBase" id="RU003357"/>
    </source>
</evidence>
<proteinExistence type="inferred from homology"/>